<evidence type="ECO:0000313" key="6">
    <source>
        <dbReference type="Proteomes" id="UP001479436"/>
    </source>
</evidence>
<dbReference type="InterPro" id="IPR022842">
    <property type="entry name" value="RNAP_Rpo3/Rpb3/RPAC1"/>
</dbReference>
<dbReference type="PROSITE" id="PS00446">
    <property type="entry name" value="RNA_POL_D_30KD"/>
    <property type="match status" value="1"/>
</dbReference>
<accession>A0ABR2WVH9</accession>
<dbReference type="NCBIfam" id="NF001988">
    <property type="entry name" value="PRK00783.1"/>
    <property type="match status" value="1"/>
</dbReference>
<dbReference type="SUPFAM" id="SSF56553">
    <property type="entry name" value="Insert subdomain of RNA polymerase alpha subunit"/>
    <property type="match status" value="1"/>
</dbReference>
<evidence type="ECO:0000256" key="1">
    <source>
        <dbReference type="ARBA" id="ARBA00022478"/>
    </source>
</evidence>
<evidence type="ECO:0000256" key="3">
    <source>
        <dbReference type="ARBA" id="ARBA00025804"/>
    </source>
</evidence>
<dbReference type="PANTHER" id="PTHR11800">
    <property type="entry name" value="DNA-DIRECTED RNA POLYMERASE"/>
    <property type="match status" value="1"/>
</dbReference>
<dbReference type="InterPro" id="IPR036603">
    <property type="entry name" value="RBP11-like"/>
</dbReference>
<dbReference type="Pfam" id="PF01000">
    <property type="entry name" value="RNA_pol_A_bac"/>
    <property type="match status" value="1"/>
</dbReference>
<evidence type="ECO:0000259" key="4">
    <source>
        <dbReference type="SMART" id="SM00662"/>
    </source>
</evidence>
<evidence type="ECO:0000313" key="5">
    <source>
        <dbReference type="EMBL" id="KAK9765496.1"/>
    </source>
</evidence>
<feature type="domain" description="DNA-directed RNA polymerase RpoA/D/Rpb3-type" evidence="4">
    <location>
        <begin position="20"/>
        <end position="238"/>
    </location>
</feature>
<proteinExistence type="inferred from homology"/>
<keyword evidence="1" id="KW-0240">DNA-directed RNA polymerase</keyword>
<dbReference type="SMART" id="SM00662">
    <property type="entry name" value="RPOLD"/>
    <property type="match status" value="1"/>
</dbReference>
<dbReference type="EMBL" id="JASJQH010000262">
    <property type="protein sequence ID" value="KAK9765496.1"/>
    <property type="molecule type" value="Genomic_DNA"/>
</dbReference>
<dbReference type="Proteomes" id="UP001479436">
    <property type="component" value="Unassembled WGS sequence"/>
</dbReference>
<dbReference type="InterPro" id="IPR011263">
    <property type="entry name" value="DNA-dir_RNA_pol_RpoA/D/Rpb3"/>
</dbReference>
<organism evidence="5 6">
    <name type="scientific">Basidiobolus ranarum</name>
    <dbReference type="NCBI Taxonomy" id="34480"/>
    <lineage>
        <taxon>Eukaryota</taxon>
        <taxon>Fungi</taxon>
        <taxon>Fungi incertae sedis</taxon>
        <taxon>Zoopagomycota</taxon>
        <taxon>Entomophthoromycotina</taxon>
        <taxon>Basidiobolomycetes</taxon>
        <taxon>Basidiobolales</taxon>
        <taxon>Basidiobolaceae</taxon>
        <taxon>Basidiobolus</taxon>
    </lineage>
</organism>
<comment type="caution">
    <text evidence="5">The sequence shown here is derived from an EMBL/GenBank/DDBJ whole genome shotgun (WGS) entry which is preliminary data.</text>
</comment>
<dbReference type="InterPro" id="IPR001514">
    <property type="entry name" value="DNA-dir_RNA_pol_30-40kDasu_CS"/>
</dbReference>
<dbReference type="SUPFAM" id="SSF55257">
    <property type="entry name" value="RBP11-like subunits of RNA polymerase"/>
    <property type="match status" value="1"/>
</dbReference>
<dbReference type="HAMAP" id="MF_00320">
    <property type="entry name" value="RNApol_arch_Rpo3"/>
    <property type="match status" value="1"/>
</dbReference>
<dbReference type="InterPro" id="IPR050518">
    <property type="entry name" value="Rpo3/RPB3_RNA_Pol_subunit"/>
</dbReference>
<dbReference type="InterPro" id="IPR011262">
    <property type="entry name" value="DNA-dir_RNA_pol_insert"/>
</dbReference>
<comment type="similarity">
    <text evidence="3">Belongs to the archaeal Rpo3/eukaryotic RPB3 RNA polymerase subunit family.</text>
</comment>
<dbReference type="InterPro" id="IPR036643">
    <property type="entry name" value="RNApol_insert_sf"/>
</dbReference>
<gene>
    <name evidence="5" type="primary">rpb3_3</name>
    <name evidence="5" type="ORF">K7432_006136</name>
</gene>
<keyword evidence="2" id="KW-0804">Transcription</keyword>
<sequence>MERAGSGGPEVYIREITDDRIDFILSHTDLSVANSLRRAMIAEVPTIAIDMVEIELNTSVLADEFIAHRLGMIPLDSNEVDRIKYTRDCNCSQYCSNCSVELTLDVKCTGDNTLDITSKDLVSTDPRITPVLAGPEDNGILIVKLRKGQELKLNCVAKKGVSKEHAKWSPISGVGFEYDPWNKLRHSRWWIEEDAEKEWSLFCINDLLLSHQNTKHSFGYPGQSAKTVNLKRSLLRMKHSTINPNQTNFISILRLSGL</sequence>
<reference evidence="5 6" key="1">
    <citation type="submission" date="2023-04" db="EMBL/GenBank/DDBJ databases">
        <title>Genome of Basidiobolus ranarum AG-B5.</title>
        <authorList>
            <person name="Stajich J.E."/>
            <person name="Carter-House D."/>
            <person name="Gryganskyi A."/>
        </authorList>
    </citation>
    <scope>NUCLEOTIDE SEQUENCE [LARGE SCALE GENOMIC DNA]</scope>
    <source>
        <strain evidence="5 6">AG-B5</strain>
    </source>
</reference>
<keyword evidence="6" id="KW-1185">Reference proteome</keyword>
<name>A0ABR2WVH9_9FUNG</name>
<evidence type="ECO:0000256" key="2">
    <source>
        <dbReference type="ARBA" id="ARBA00023163"/>
    </source>
</evidence>
<protein>
    <submittedName>
        <fullName evidence="5">RNA polymerase II subunit 3</fullName>
    </submittedName>
</protein>
<dbReference type="PANTHER" id="PTHR11800:SF2">
    <property type="entry name" value="DNA-DIRECTED RNA POLYMERASE II SUBUNIT RPB3"/>
    <property type="match status" value="1"/>
</dbReference>
<dbReference type="Gene3D" id="2.170.120.12">
    <property type="entry name" value="DNA-directed RNA polymerase, insert domain"/>
    <property type="match status" value="1"/>
</dbReference>
<dbReference type="CDD" id="cd07031">
    <property type="entry name" value="RNAP_II_RPB3"/>
    <property type="match status" value="1"/>
</dbReference>